<gene>
    <name evidence="3" type="ORF">PVAP13_9NG300773</name>
</gene>
<protein>
    <submittedName>
        <fullName evidence="3">Uncharacterized protein</fullName>
    </submittedName>
</protein>
<feature type="region of interest" description="Disordered" evidence="2">
    <location>
        <begin position="181"/>
        <end position="223"/>
    </location>
</feature>
<feature type="compositionally biased region" description="Low complexity" evidence="2">
    <location>
        <begin position="214"/>
        <end position="223"/>
    </location>
</feature>
<evidence type="ECO:0000256" key="1">
    <source>
        <dbReference type="SAM" id="Coils"/>
    </source>
</evidence>
<keyword evidence="1" id="KW-0175">Coiled coil</keyword>
<evidence type="ECO:0000313" key="4">
    <source>
        <dbReference type="Proteomes" id="UP000823388"/>
    </source>
</evidence>
<feature type="compositionally biased region" description="Basic and acidic residues" evidence="2">
    <location>
        <begin position="440"/>
        <end position="449"/>
    </location>
</feature>
<feature type="compositionally biased region" description="Basic and acidic residues" evidence="2">
    <location>
        <begin position="98"/>
        <end position="107"/>
    </location>
</feature>
<feature type="coiled-coil region" evidence="1">
    <location>
        <begin position="535"/>
        <end position="565"/>
    </location>
</feature>
<dbReference type="AlphaFoldDB" id="A0A8T0ML48"/>
<feature type="region of interest" description="Disordered" evidence="2">
    <location>
        <begin position="434"/>
        <end position="506"/>
    </location>
</feature>
<evidence type="ECO:0000313" key="3">
    <source>
        <dbReference type="EMBL" id="KAG2537488.1"/>
    </source>
</evidence>
<keyword evidence="4" id="KW-1185">Reference proteome</keyword>
<feature type="region of interest" description="Disordered" evidence="2">
    <location>
        <begin position="249"/>
        <end position="275"/>
    </location>
</feature>
<proteinExistence type="predicted"/>
<dbReference type="Proteomes" id="UP000823388">
    <property type="component" value="Chromosome 9N"/>
</dbReference>
<feature type="region of interest" description="Disordered" evidence="2">
    <location>
        <begin position="93"/>
        <end position="165"/>
    </location>
</feature>
<sequence>MVGAYHKRRVGPIMARALALDEMRPDAPVEAVARTVMAVGEISDAEVTQRLREAFDKPYPVFPVPGHPAMRPELGFARFDRYDFRLSSAPFARGCDPAGDKPYRRREEEEEERCQMGLESCSAGPPGGTRVAQKRGEQVDSDVESPEEPDWSADDGSNDDDDDHDREELIDWGVTAYSGGPIVDSPAGAGVGGVPLTGITTTGPPSASEVGRRASPSPTSSTAAAVLGAPQGLWPPPSVLGKRQGEPIEQARPSVGGAPEDREGAPASSPGRYVPGGYVVGAHRVVRDGDTRGASAHGLRYHRNRDDRRRRISRAERRGILRRFRPRGPAVADENGPSCRHVKRVTIRRSVTPGCRRHGVAPSERSHNRSEATAVGIGGDLRAPRREELVGRAAVRAGLPRRGLARNLEYESSSRRLQEVTSRVIVVHRSLDDANTQARADAEEAERLRGQLRSAAEARGAGTRRGQGRTRGHGPGTRRSGLRSRRRHQVCRGREARARRSTRGAPRQNSYLAPFVQVGVWSWGSDPCSSPLPLFAGARDEAAKLRQELAEAVDLQKKIEAALTAEAERLRTVIDSLNGTVKQLRGAEDQASFRAVHSAFSIARNYYDNIRFDLVSEGYPDGYTDEQLEQFDAEVEPFARALAEKLKL</sequence>
<accession>A0A8T0ML48</accession>
<feature type="compositionally biased region" description="Acidic residues" evidence="2">
    <location>
        <begin position="139"/>
        <end position="165"/>
    </location>
</feature>
<name>A0A8T0ML48_PANVG</name>
<comment type="caution">
    <text evidence="3">The sequence shown here is derived from an EMBL/GenBank/DDBJ whole genome shotgun (WGS) entry which is preliminary data.</text>
</comment>
<reference evidence="3" key="1">
    <citation type="submission" date="2020-05" db="EMBL/GenBank/DDBJ databases">
        <title>WGS assembly of Panicum virgatum.</title>
        <authorList>
            <person name="Lovell J.T."/>
            <person name="Jenkins J."/>
            <person name="Shu S."/>
            <person name="Juenger T.E."/>
            <person name="Schmutz J."/>
        </authorList>
    </citation>
    <scope>NUCLEOTIDE SEQUENCE</scope>
    <source>
        <strain evidence="3">AP13</strain>
    </source>
</reference>
<organism evidence="3 4">
    <name type="scientific">Panicum virgatum</name>
    <name type="common">Blackwell switchgrass</name>
    <dbReference type="NCBI Taxonomy" id="38727"/>
    <lineage>
        <taxon>Eukaryota</taxon>
        <taxon>Viridiplantae</taxon>
        <taxon>Streptophyta</taxon>
        <taxon>Embryophyta</taxon>
        <taxon>Tracheophyta</taxon>
        <taxon>Spermatophyta</taxon>
        <taxon>Magnoliopsida</taxon>
        <taxon>Liliopsida</taxon>
        <taxon>Poales</taxon>
        <taxon>Poaceae</taxon>
        <taxon>PACMAD clade</taxon>
        <taxon>Panicoideae</taxon>
        <taxon>Panicodae</taxon>
        <taxon>Paniceae</taxon>
        <taxon>Panicinae</taxon>
        <taxon>Panicum</taxon>
        <taxon>Panicum sect. Hiantes</taxon>
    </lineage>
</organism>
<dbReference type="EMBL" id="CM029054">
    <property type="protein sequence ID" value="KAG2537488.1"/>
    <property type="molecule type" value="Genomic_DNA"/>
</dbReference>
<evidence type="ECO:0000256" key="2">
    <source>
        <dbReference type="SAM" id="MobiDB-lite"/>
    </source>
</evidence>
<feature type="compositionally biased region" description="Basic residues" evidence="2">
    <location>
        <begin position="480"/>
        <end position="491"/>
    </location>
</feature>